<dbReference type="InterPro" id="IPR013149">
    <property type="entry name" value="ADH-like_C"/>
</dbReference>
<evidence type="ECO:0000256" key="1">
    <source>
        <dbReference type="ARBA" id="ARBA00004370"/>
    </source>
</evidence>
<dbReference type="Gene3D" id="3.90.180.10">
    <property type="entry name" value="Medium-chain alcohol dehydrogenases, catalytic domain"/>
    <property type="match status" value="1"/>
</dbReference>
<dbReference type="AlphaFoldDB" id="A0A6P5GHI5"/>
<dbReference type="FunFam" id="1.10.510.10:FF:000095">
    <property type="entry name" value="protein STRUBBELIG-RECEPTOR FAMILY 8"/>
    <property type="match status" value="1"/>
</dbReference>
<name>A0A6P5GHI5_ANACO</name>
<keyword evidence="3" id="KW-0433">Leucine-rich repeat</keyword>
<dbReference type="SUPFAM" id="SSF51735">
    <property type="entry name" value="NAD(P)-binding Rossmann-fold domains"/>
    <property type="match status" value="1"/>
</dbReference>
<keyword evidence="7 10" id="KW-1133">Transmembrane helix</keyword>
<dbReference type="Gene3D" id="3.30.200.20">
    <property type="entry name" value="Phosphorylase Kinase, domain 1"/>
    <property type="match status" value="1"/>
</dbReference>
<dbReference type="RefSeq" id="XP_020107267.1">
    <property type="nucleotide sequence ID" value="XM_020251678.1"/>
</dbReference>
<dbReference type="GO" id="GO:0005524">
    <property type="term" value="F:ATP binding"/>
    <property type="evidence" value="ECO:0007669"/>
    <property type="project" value="InterPro"/>
</dbReference>
<dbReference type="InterPro" id="IPR001611">
    <property type="entry name" value="Leu-rich_rpt"/>
</dbReference>
<dbReference type="GO" id="GO:0016628">
    <property type="term" value="F:oxidoreductase activity, acting on the CH-CH group of donors, NAD or NADP as acceptor"/>
    <property type="evidence" value="ECO:0007669"/>
    <property type="project" value="InterPro"/>
</dbReference>
<dbReference type="FunFam" id="3.40.50.720:FF:000121">
    <property type="entry name" value="Prostaglandin reductase 2"/>
    <property type="match status" value="1"/>
</dbReference>
<dbReference type="InterPro" id="IPR000719">
    <property type="entry name" value="Prot_kinase_dom"/>
</dbReference>
<dbReference type="GO" id="GO:0004672">
    <property type="term" value="F:protein kinase activity"/>
    <property type="evidence" value="ECO:0007669"/>
    <property type="project" value="InterPro"/>
</dbReference>
<keyword evidence="8" id="KW-0560">Oxidoreductase</keyword>
<evidence type="ECO:0000259" key="11">
    <source>
        <dbReference type="PROSITE" id="PS50011"/>
    </source>
</evidence>
<evidence type="ECO:0000256" key="3">
    <source>
        <dbReference type="ARBA" id="ARBA00022614"/>
    </source>
</evidence>
<dbReference type="PANTHER" id="PTHR43205:SF71">
    <property type="entry name" value="2-ALKENAL REDUCTASE (NADP(+)-DEPENDENT)-LIKE"/>
    <property type="match status" value="1"/>
</dbReference>
<evidence type="ECO:0000256" key="6">
    <source>
        <dbReference type="ARBA" id="ARBA00022737"/>
    </source>
</evidence>
<keyword evidence="9 10" id="KW-0472">Membrane</keyword>
<reference evidence="12" key="1">
    <citation type="journal article" date="2015" name="Nat. Genet.">
        <title>The pineapple genome and the evolution of CAM photosynthesis.</title>
        <authorList>
            <person name="Ming R."/>
            <person name="VanBuren R."/>
            <person name="Wai C.M."/>
            <person name="Tang H."/>
            <person name="Schatz M.C."/>
            <person name="Bowers J.E."/>
            <person name="Lyons E."/>
            <person name="Wang M.L."/>
            <person name="Chen J."/>
            <person name="Biggers E."/>
            <person name="Zhang J."/>
            <person name="Huang L."/>
            <person name="Zhang L."/>
            <person name="Miao W."/>
            <person name="Zhang J."/>
            <person name="Ye Z."/>
            <person name="Miao C."/>
            <person name="Lin Z."/>
            <person name="Wang H."/>
            <person name="Zhou H."/>
            <person name="Yim W.C."/>
            <person name="Priest H.D."/>
            <person name="Zheng C."/>
            <person name="Woodhouse M."/>
            <person name="Edger P.P."/>
            <person name="Guyot R."/>
            <person name="Guo H.B."/>
            <person name="Guo H."/>
            <person name="Zheng G."/>
            <person name="Singh R."/>
            <person name="Sharma A."/>
            <person name="Min X."/>
            <person name="Zheng Y."/>
            <person name="Lee H."/>
            <person name="Gurtowski J."/>
            <person name="Sedlazeck F.J."/>
            <person name="Harkess A."/>
            <person name="McKain M.R."/>
            <person name="Liao Z."/>
            <person name="Fang J."/>
            <person name="Liu J."/>
            <person name="Zhang X."/>
            <person name="Zhang Q."/>
            <person name="Hu W."/>
            <person name="Qin Y."/>
            <person name="Wang K."/>
            <person name="Chen L.Y."/>
            <person name="Shirley N."/>
            <person name="Lin Y.R."/>
            <person name="Liu L.Y."/>
            <person name="Hernandez A.G."/>
            <person name="Wright C.L."/>
            <person name="Bulone V."/>
            <person name="Tuskan G.A."/>
            <person name="Heath K."/>
            <person name="Zee F."/>
            <person name="Moore P.H."/>
            <person name="Sunkar R."/>
            <person name="Leebens-Mack J.H."/>
            <person name="Mockler T."/>
            <person name="Bennetzen J.L."/>
            <person name="Freeling M."/>
            <person name="Sankoff D."/>
            <person name="Paterson A.H."/>
            <person name="Zhu X."/>
            <person name="Yang X."/>
            <person name="Smith J.A."/>
            <person name="Cushman J.C."/>
            <person name="Paull R.E."/>
            <person name="Yu Q."/>
        </authorList>
    </citation>
    <scope>NUCLEOTIDE SEQUENCE [LARGE SCALE GENOMIC DNA]</scope>
    <source>
        <strain evidence="12">cv. F153</strain>
    </source>
</reference>
<sequence length="985" mass="109160">MATEGEELSNKRIILKDYVVGFPTDEHMVLTLSTVRSKVPEGSMAVIVKNLYLSCDPYMRGRMSRPLHKSYTEAFVPGAVITGYGVAKVVDSGHPDFKAGDLVWGLTGWEEYTLITAPEGLTKIKYTDVPLSYYTGILGMPGCTAYVGFHEISSPKKGETVYVSAASGAVGQLVGQFAKLMGCYVVGSAGSKEKVDLLKNKFGFDDAFNYKEEQDLNAALKRCFPDGIDIYFENVGGRMLDAVLLNMRVHGRIAVCGLISQYNLTQQEGIHNLFCVVTKRIRMQGFIFADHKHLYPEFLEFAIQHIREGKIVYVEDVVEGIEKAPSALIGLFAGRNVGKQVVVVAREQFSWYRSDLAPDSLYHIVNLHRYIYMATKRSSRSTLLQILSYFLLSSLSYGTPSDILCLQLVKESLSDPNNYLTNSWNFDNTSEGSICKFYGVDCWHPNENKVLNLHLSNTGLTGNFPAGLENCTSLTGLDLSSNNLSGPIPANISRRIPFVTTLDLSFNNFSGVIPANLSKCVYLNVLNLQHNRLNGQIPVELGLLDRLTQFNVADNMLSGPIPSFQNKFSAASYVNNPGLCGDPLSECTAPAKKSRIGVIVGSAIGGVVLTVLIVGVIMFFFLRRVPIKKKEKDVEENKWAKSIKGAKGIKVAMFETSISKMKLSDLMKATNDFSKENIIGTGRTGTMYKATLPDGSFLAIKRLQDSQHSESQFTSEMGTLGTVRHQNLVSLLGYCSAKKERLLVYKYMPNGTLFDQLHQPDSESKNKIMDWKLRLKISIGAAKGLAWLHHSCNPRILHRNISSKCILLDEDYEPKISDFGLARLMNPIDTHLSTFVNGEFGDLGYVAPEYTRTLVATPKGDIYSFGVVLLELVTGERPTHVSNAPENFKGSLVEWITYLSNNSILQDGVDKSLIGKDNDKELLQFLKVACTCVLSAPKERPTMFEVYQLLRAIGEKYHFSTADDEIMLPPESTDADNMDELIVAQ</sequence>
<keyword evidence="5" id="KW-0732">Signal</keyword>
<comment type="subunit">
    <text evidence="2">Homodimer.</text>
</comment>
<proteinExistence type="predicted"/>
<keyword evidence="4 10" id="KW-0812">Transmembrane</keyword>
<dbReference type="Gene3D" id="1.10.510.10">
    <property type="entry name" value="Transferase(Phosphotransferase) domain 1"/>
    <property type="match status" value="1"/>
</dbReference>
<dbReference type="Pfam" id="PF00069">
    <property type="entry name" value="Pkinase"/>
    <property type="match status" value="1"/>
</dbReference>
<dbReference type="SUPFAM" id="SSF52058">
    <property type="entry name" value="L domain-like"/>
    <property type="match status" value="1"/>
</dbReference>
<dbReference type="Pfam" id="PF08263">
    <property type="entry name" value="LRRNT_2"/>
    <property type="match status" value="1"/>
</dbReference>
<dbReference type="InterPro" id="IPR011032">
    <property type="entry name" value="GroES-like_sf"/>
</dbReference>
<dbReference type="OrthoDB" id="2151624at2759"/>
<keyword evidence="12" id="KW-1185">Reference proteome</keyword>
<dbReference type="Pfam" id="PF16884">
    <property type="entry name" value="ADH_N_2"/>
    <property type="match status" value="1"/>
</dbReference>
<dbReference type="SMART" id="SM00829">
    <property type="entry name" value="PKS_ER"/>
    <property type="match status" value="1"/>
</dbReference>
<dbReference type="InterPro" id="IPR041694">
    <property type="entry name" value="ADH_N_2"/>
</dbReference>
<evidence type="ECO:0000313" key="13">
    <source>
        <dbReference type="RefSeq" id="XP_020107267.1"/>
    </source>
</evidence>
<dbReference type="InterPro" id="IPR020843">
    <property type="entry name" value="ER"/>
</dbReference>
<dbReference type="Gene3D" id="3.80.10.10">
    <property type="entry name" value="Ribonuclease Inhibitor"/>
    <property type="match status" value="1"/>
</dbReference>
<accession>A0A6P5GHI5</accession>
<dbReference type="GeneID" id="109723341"/>
<dbReference type="Gene3D" id="3.40.50.720">
    <property type="entry name" value="NAD(P)-binding Rossmann-like Domain"/>
    <property type="match status" value="1"/>
</dbReference>
<dbReference type="CDD" id="cd12087">
    <property type="entry name" value="TM_EGFR-like"/>
    <property type="match status" value="1"/>
</dbReference>
<feature type="domain" description="Protein kinase" evidence="11">
    <location>
        <begin position="673"/>
        <end position="950"/>
    </location>
</feature>
<dbReference type="SUPFAM" id="SSF50129">
    <property type="entry name" value="GroES-like"/>
    <property type="match status" value="1"/>
</dbReference>
<dbReference type="InterPro" id="IPR011009">
    <property type="entry name" value="Kinase-like_dom_sf"/>
</dbReference>
<dbReference type="Pfam" id="PF00560">
    <property type="entry name" value="LRR_1"/>
    <property type="match status" value="3"/>
</dbReference>
<dbReference type="CDD" id="cd14066">
    <property type="entry name" value="STKc_IRAK"/>
    <property type="match status" value="1"/>
</dbReference>
<organism evidence="12 13">
    <name type="scientific">Ananas comosus</name>
    <name type="common">Pineapple</name>
    <name type="synonym">Ananas ananas</name>
    <dbReference type="NCBI Taxonomy" id="4615"/>
    <lineage>
        <taxon>Eukaryota</taxon>
        <taxon>Viridiplantae</taxon>
        <taxon>Streptophyta</taxon>
        <taxon>Embryophyta</taxon>
        <taxon>Tracheophyta</taxon>
        <taxon>Spermatophyta</taxon>
        <taxon>Magnoliopsida</taxon>
        <taxon>Liliopsida</taxon>
        <taxon>Poales</taxon>
        <taxon>Bromeliaceae</taxon>
        <taxon>Bromelioideae</taxon>
        <taxon>Ananas</taxon>
    </lineage>
</organism>
<evidence type="ECO:0000313" key="12">
    <source>
        <dbReference type="Proteomes" id="UP000515123"/>
    </source>
</evidence>
<dbReference type="FunFam" id="3.80.10.10:FF:000400">
    <property type="entry name" value="Nuclear pore complex protein NUP107"/>
    <property type="match status" value="1"/>
</dbReference>
<dbReference type="InterPro" id="IPR045010">
    <property type="entry name" value="MDR_fam"/>
</dbReference>
<dbReference type="Proteomes" id="UP000515123">
    <property type="component" value="Linkage group 17"/>
</dbReference>
<evidence type="ECO:0000256" key="9">
    <source>
        <dbReference type="ARBA" id="ARBA00023136"/>
    </source>
</evidence>
<evidence type="ECO:0000256" key="8">
    <source>
        <dbReference type="ARBA" id="ARBA00023002"/>
    </source>
</evidence>
<dbReference type="InterPro" id="IPR013210">
    <property type="entry name" value="LRR_N_plant-typ"/>
</dbReference>
<evidence type="ECO:0000256" key="2">
    <source>
        <dbReference type="ARBA" id="ARBA00011738"/>
    </source>
</evidence>
<feature type="transmembrane region" description="Helical" evidence="10">
    <location>
        <begin position="596"/>
        <end position="622"/>
    </location>
</feature>
<dbReference type="SUPFAM" id="SSF56112">
    <property type="entry name" value="Protein kinase-like (PK-like)"/>
    <property type="match status" value="1"/>
</dbReference>
<evidence type="ECO:0000256" key="5">
    <source>
        <dbReference type="ARBA" id="ARBA00022729"/>
    </source>
</evidence>
<evidence type="ECO:0000256" key="7">
    <source>
        <dbReference type="ARBA" id="ARBA00022989"/>
    </source>
</evidence>
<gene>
    <name evidence="13" type="primary">LOC109723341</name>
</gene>
<evidence type="ECO:0000256" key="10">
    <source>
        <dbReference type="SAM" id="Phobius"/>
    </source>
</evidence>
<dbReference type="InterPro" id="IPR036291">
    <property type="entry name" value="NAD(P)-bd_dom_sf"/>
</dbReference>
<dbReference type="Pfam" id="PF00107">
    <property type="entry name" value="ADH_zinc_N"/>
    <property type="match status" value="1"/>
</dbReference>
<dbReference type="PANTHER" id="PTHR43205">
    <property type="entry name" value="PROSTAGLANDIN REDUCTASE"/>
    <property type="match status" value="1"/>
</dbReference>
<dbReference type="GO" id="GO:0016020">
    <property type="term" value="C:membrane"/>
    <property type="evidence" value="ECO:0007669"/>
    <property type="project" value="UniProtKB-SubCell"/>
</dbReference>
<dbReference type="FunFam" id="3.30.200.20:FF:000428">
    <property type="entry name" value="Inactive LRR receptor-like serine/threonine-protein kinase BIR2"/>
    <property type="match status" value="1"/>
</dbReference>
<comment type="subcellular location">
    <subcellularLocation>
        <location evidence="1">Membrane</location>
    </subcellularLocation>
</comment>
<evidence type="ECO:0000256" key="4">
    <source>
        <dbReference type="ARBA" id="ARBA00022692"/>
    </source>
</evidence>
<reference evidence="13" key="2">
    <citation type="submission" date="2025-08" db="UniProtKB">
        <authorList>
            <consortium name="RefSeq"/>
        </authorList>
    </citation>
    <scope>IDENTIFICATION</scope>
    <source>
        <tissue evidence="13">Leaf</tissue>
    </source>
</reference>
<keyword evidence="6" id="KW-0677">Repeat</keyword>
<dbReference type="InterPro" id="IPR032675">
    <property type="entry name" value="LRR_dom_sf"/>
</dbReference>
<dbReference type="CDD" id="cd08295">
    <property type="entry name" value="double_bond_reductase_like"/>
    <property type="match status" value="1"/>
</dbReference>
<dbReference type="PROSITE" id="PS50011">
    <property type="entry name" value="PROTEIN_KINASE_DOM"/>
    <property type="match status" value="1"/>
</dbReference>
<protein>
    <submittedName>
        <fullName evidence="13">Probably inactive leucine-rich repeat receptor-like protein kinase At5g48380</fullName>
    </submittedName>
</protein>